<dbReference type="AlphaFoldDB" id="A0A2J6PGS4"/>
<dbReference type="PANTHER" id="PTHR23065:SF17">
    <property type="entry name" value="RHO-GTPASE-ACTIVATING PROTEIN RGD2"/>
    <property type="match status" value="1"/>
</dbReference>
<evidence type="ECO:0000259" key="3">
    <source>
        <dbReference type="PROSITE" id="PS50186"/>
    </source>
</evidence>
<dbReference type="GO" id="GO:0000935">
    <property type="term" value="C:division septum"/>
    <property type="evidence" value="ECO:0007669"/>
    <property type="project" value="TreeGrafter"/>
</dbReference>
<name>A0A2J6PGS4_9HELO</name>
<proteinExistence type="predicted"/>
<dbReference type="SUPFAM" id="SSF46785">
    <property type="entry name" value="Winged helix' DNA-binding domain"/>
    <property type="match status" value="1"/>
</dbReference>
<dbReference type="Gene3D" id="1.10.555.10">
    <property type="entry name" value="Rho GTPase activation protein"/>
    <property type="match status" value="1"/>
</dbReference>
<dbReference type="InterPro" id="IPR027267">
    <property type="entry name" value="AH/BAR_dom_sf"/>
</dbReference>
<evidence type="ECO:0000259" key="5">
    <source>
        <dbReference type="PROSITE" id="PS51741"/>
    </source>
</evidence>
<protein>
    <submittedName>
        <fullName evidence="6">Rho-GTPase-activating protein-like protein</fullName>
    </submittedName>
</protein>
<feature type="compositionally biased region" description="Basic and acidic residues" evidence="2">
    <location>
        <begin position="688"/>
        <end position="699"/>
    </location>
</feature>
<dbReference type="Gene3D" id="1.20.1270.60">
    <property type="entry name" value="Arfaptin homology (AH) domain/BAR domain"/>
    <property type="match status" value="2"/>
</dbReference>
<dbReference type="SMART" id="SM00324">
    <property type="entry name" value="RhoGAP"/>
    <property type="match status" value="1"/>
</dbReference>
<dbReference type="InterPro" id="IPR008936">
    <property type="entry name" value="Rho_GTPase_activation_prot"/>
</dbReference>
<evidence type="ECO:0000313" key="7">
    <source>
        <dbReference type="Proteomes" id="UP000235672"/>
    </source>
</evidence>
<dbReference type="FunFam" id="1.20.1270.60:FF:000073">
    <property type="entry name" value="RhoGAP and Fes/CIP4 domain protein"/>
    <property type="match status" value="1"/>
</dbReference>
<dbReference type="PROSITE" id="PS51741">
    <property type="entry name" value="F_BAR"/>
    <property type="match status" value="1"/>
</dbReference>
<dbReference type="GO" id="GO:0007010">
    <property type="term" value="P:cytoskeleton organization"/>
    <property type="evidence" value="ECO:0007669"/>
    <property type="project" value="TreeGrafter"/>
</dbReference>
<dbReference type="SUPFAM" id="SSF48350">
    <property type="entry name" value="GTPase activation domain, GAP"/>
    <property type="match status" value="1"/>
</dbReference>
<dbReference type="PROSITE" id="PS50238">
    <property type="entry name" value="RHOGAP"/>
    <property type="match status" value="1"/>
</dbReference>
<feature type="compositionally biased region" description="Basic and acidic residues" evidence="2">
    <location>
        <begin position="844"/>
        <end position="862"/>
    </location>
</feature>
<dbReference type="Proteomes" id="UP000235672">
    <property type="component" value="Unassembled WGS sequence"/>
</dbReference>
<dbReference type="STRING" id="1745343.A0A2J6PGS4"/>
<feature type="compositionally biased region" description="Low complexity" evidence="2">
    <location>
        <begin position="705"/>
        <end position="715"/>
    </location>
</feature>
<dbReference type="InterPro" id="IPR000591">
    <property type="entry name" value="DEP_dom"/>
</dbReference>
<feature type="compositionally biased region" description="Low complexity" evidence="2">
    <location>
        <begin position="820"/>
        <end position="839"/>
    </location>
</feature>
<dbReference type="OrthoDB" id="2155291at2759"/>
<dbReference type="PROSITE" id="PS50186">
    <property type="entry name" value="DEP"/>
    <property type="match status" value="1"/>
</dbReference>
<dbReference type="InterPro" id="IPR036390">
    <property type="entry name" value="WH_DNA-bd_sf"/>
</dbReference>
<sequence length="879" mass="97916">MPGFVDSFWSGDYAGGLGVLFGKLQQGVQENHQMLQIARLRAEAEDLYGMKLAEIGPATDKITGGFSRDDGASVRKAYDGVRTEMEEAAKNHRKIAQSIRDLVINPFTRWCDAHEMRVQNSQDDLQSRIKLHDKQAETVKKLRSYYFTKCRLVEDIEEENKMAFQDAESSPKAKIPEIKVTDREAEDDEPMEIGDETYQPEQVKKILAHILTTIRLGETKVPILGTYINTTSGADIVEYFQKYMGATSVSHAERIGQDLITNGFLRLVGNVGSVFANSSKMFYQWKPKAFQWSGVPEKKQPLGRSFSMASDAGSVDSPVVGTVTEFLAGWNPINTQHPNETPSDRLRREAAEADERYKAGVRKLDHLRCQLEEAIIEHLRYLERCELDRLKAIKTIILDFSGTISNVIPSLQSTVDKMMLYQETVQPVGDLRYLLENYRTGGFAPKVVVYENYYNSADEQTFGVDLEARARADRKRVPALITTILTFLDNRYPDLEGDEARRSVWLVEVPLHQTHRLRDVLNTGKGFSVESLEPYEIPIIASVLKLYLLELPDSLVSSHVYEIMKTIYSTPASESTDSARISVLQNTLSQLRLSNIATLDALMTHFTRLIELTSADETYIASLATILAPCILRPKVETSMTMEERYSYRLIRDLFNHKEAIFTELKRASSLSHSVSVDTRPRAISTDESNRKANMEARARAIMQASGSRSRATSPAPSPRGHRRDRSSGGPETRFPVQISPTATADHMRHNRTSTAATRHSLEVPNDAAPVPSEPTNGQPLQSITNRSSEPQAPQTSATYIPGMDDGMDPVGVVKRDSLGRSAPAAGGRFAGRRPVPGGYNRMSVHEHKRDSVGSLGGHEDGSGGGRMGVSLTDKPMDD</sequence>
<dbReference type="GO" id="GO:0007264">
    <property type="term" value="P:small GTPase-mediated signal transduction"/>
    <property type="evidence" value="ECO:0007669"/>
    <property type="project" value="TreeGrafter"/>
</dbReference>
<keyword evidence="1" id="KW-0175">Coiled coil</keyword>
<dbReference type="FunFam" id="1.20.1270.60:FF:000050">
    <property type="entry name" value="RhoGAP and Fes/CIP4 domain protein"/>
    <property type="match status" value="1"/>
</dbReference>
<organism evidence="6 7">
    <name type="scientific">Hyaloscypha hepaticicola</name>
    <dbReference type="NCBI Taxonomy" id="2082293"/>
    <lineage>
        <taxon>Eukaryota</taxon>
        <taxon>Fungi</taxon>
        <taxon>Dikarya</taxon>
        <taxon>Ascomycota</taxon>
        <taxon>Pezizomycotina</taxon>
        <taxon>Leotiomycetes</taxon>
        <taxon>Helotiales</taxon>
        <taxon>Hyaloscyphaceae</taxon>
        <taxon>Hyaloscypha</taxon>
    </lineage>
</organism>
<feature type="domain" description="DEP" evidence="3">
    <location>
        <begin position="210"/>
        <end position="287"/>
    </location>
</feature>
<dbReference type="GO" id="GO:0005096">
    <property type="term" value="F:GTPase activator activity"/>
    <property type="evidence" value="ECO:0007669"/>
    <property type="project" value="TreeGrafter"/>
</dbReference>
<feature type="domain" description="F-BAR" evidence="5">
    <location>
        <begin position="2"/>
        <end position="430"/>
    </location>
</feature>
<evidence type="ECO:0000256" key="2">
    <source>
        <dbReference type="SAM" id="MobiDB-lite"/>
    </source>
</evidence>
<evidence type="ECO:0000259" key="4">
    <source>
        <dbReference type="PROSITE" id="PS50238"/>
    </source>
</evidence>
<feature type="region of interest" description="Disordered" evidence="2">
    <location>
        <begin position="819"/>
        <end position="879"/>
    </location>
</feature>
<dbReference type="SUPFAM" id="SSF103657">
    <property type="entry name" value="BAR/IMD domain-like"/>
    <property type="match status" value="1"/>
</dbReference>
<dbReference type="CDD" id="cd04399">
    <property type="entry name" value="RhoGAP_fRGD2"/>
    <property type="match status" value="1"/>
</dbReference>
<gene>
    <name evidence="6" type="ORF">NA56DRAFT_712267</name>
</gene>
<evidence type="ECO:0000313" key="6">
    <source>
        <dbReference type="EMBL" id="PMD13230.1"/>
    </source>
</evidence>
<dbReference type="FunFam" id="1.10.555.10:FF:000044">
    <property type="entry name" value="Rho-gtpase-activating protein 8"/>
    <property type="match status" value="1"/>
</dbReference>
<dbReference type="SMART" id="SM00055">
    <property type="entry name" value="FCH"/>
    <property type="match status" value="1"/>
</dbReference>
<feature type="domain" description="Rho-GAP" evidence="4">
    <location>
        <begin position="464"/>
        <end position="662"/>
    </location>
</feature>
<evidence type="ECO:0000256" key="1">
    <source>
        <dbReference type="PROSITE-ProRule" id="PRU01077"/>
    </source>
</evidence>
<dbReference type="GO" id="GO:0005737">
    <property type="term" value="C:cytoplasm"/>
    <property type="evidence" value="ECO:0007669"/>
    <property type="project" value="TreeGrafter"/>
</dbReference>
<feature type="compositionally biased region" description="Polar residues" evidence="2">
    <location>
        <begin position="774"/>
        <end position="799"/>
    </location>
</feature>
<dbReference type="InterPro" id="IPR031160">
    <property type="entry name" value="F_BAR_dom"/>
</dbReference>
<dbReference type="InterPro" id="IPR000198">
    <property type="entry name" value="RhoGAP_dom"/>
</dbReference>
<dbReference type="Pfam" id="PF00620">
    <property type="entry name" value="RhoGAP"/>
    <property type="match status" value="1"/>
</dbReference>
<dbReference type="GO" id="GO:0005886">
    <property type="term" value="C:plasma membrane"/>
    <property type="evidence" value="ECO:0007669"/>
    <property type="project" value="TreeGrafter"/>
</dbReference>
<dbReference type="PANTHER" id="PTHR23065">
    <property type="entry name" value="PROLINE-SERINE-THREONINE PHOSPHATASE INTERACTING PROTEIN 1"/>
    <property type="match status" value="1"/>
</dbReference>
<dbReference type="Pfam" id="PF00610">
    <property type="entry name" value="DEP"/>
    <property type="match status" value="1"/>
</dbReference>
<dbReference type="InterPro" id="IPR001060">
    <property type="entry name" value="FCH_dom"/>
</dbReference>
<keyword evidence="7" id="KW-1185">Reference proteome</keyword>
<accession>A0A2J6PGS4</accession>
<feature type="region of interest" description="Disordered" evidence="2">
    <location>
        <begin position="672"/>
        <end position="806"/>
    </location>
</feature>
<dbReference type="Pfam" id="PF00611">
    <property type="entry name" value="FCH"/>
    <property type="match status" value="1"/>
</dbReference>
<reference evidence="6 7" key="1">
    <citation type="submission" date="2016-05" db="EMBL/GenBank/DDBJ databases">
        <title>A degradative enzymes factory behind the ericoid mycorrhizal symbiosis.</title>
        <authorList>
            <consortium name="DOE Joint Genome Institute"/>
            <person name="Martino E."/>
            <person name="Morin E."/>
            <person name="Grelet G."/>
            <person name="Kuo A."/>
            <person name="Kohler A."/>
            <person name="Daghino S."/>
            <person name="Barry K."/>
            <person name="Choi C."/>
            <person name="Cichocki N."/>
            <person name="Clum A."/>
            <person name="Copeland A."/>
            <person name="Hainaut M."/>
            <person name="Haridas S."/>
            <person name="Labutti K."/>
            <person name="Lindquist E."/>
            <person name="Lipzen A."/>
            <person name="Khouja H.-R."/>
            <person name="Murat C."/>
            <person name="Ohm R."/>
            <person name="Olson A."/>
            <person name="Spatafora J."/>
            <person name="Veneault-Fourrey C."/>
            <person name="Henrissat B."/>
            <person name="Grigoriev I."/>
            <person name="Martin F."/>
            <person name="Perotto S."/>
        </authorList>
    </citation>
    <scope>NUCLEOTIDE SEQUENCE [LARGE SCALE GENOMIC DNA]</scope>
    <source>
        <strain evidence="6 7">UAMH 7357</strain>
    </source>
</reference>
<dbReference type="EMBL" id="KZ613534">
    <property type="protein sequence ID" value="PMD13230.1"/>
    <property type="molecule type" value="Genomic_DNA"/>
</dbReference>